<dbReference type="AlphaFoldDB" id="A0A9W7UNE5"/>
<gene>
    <name evidence="1" type="ORF">DX932_31360</name>
</gene>
<protein>
    <submittedName>
        <fullName evidence="1">Uncharacterized protein</fullName>
    </submittedName>
</protein>
<dbReference type="Proteomes" id="UP000323321">
    <property type="component" value="Unassembled WGS sequence"/>
</dbReference>
<proteinExistence type="predicted"/>
<evidence type="ECO:0000313" key="1">
    <source>
        <dbReference type="EMBL" id="KAA6448313.1"/>
    </source>
</evidence>
<dbReference type="RefSeq" id="WP_098282031.1">
    <property type="nucleotide sequence ID" value="NZ_QSMZ01000057.1"/>
</dbReference>
<sequence length="377" mass="42022">MYDIGKLEKKANNTLRDLSEAGKVLLDNTLNDVQHIANGAAGCLAEWDSVRLRVAHRAIEYFTTIQRILIEAELLPVELIQKVWEQVSGKLERDPNPQVYALWNPKQAVWEGAIPNLESLPADYNNFHIEASGTIFIHGKDYQSDPKEAYEFYVNYAKELNLYKNSHTIQDVFLVCYDTKITDEADTIIRKGFETVLGTTITGSAPNLFAAVLWRELERRATLTGDFLFPLLKRMREAKGAYGAVTHSLGCFTLAHVANRLVNVQPDGNRLRSWHCMAPALPANAFTGTGIFKDAPLISDDTTVWYSHIDSILSTAYIYANGYPAMGQTGCLESTNSVENIDVTQFVGPVHNVQEIAGTPGYFTLVAPKLKEKLGIH</sequence>
<comment type="caution">
    <text evidence="1">The sequence shown here is derived from an EMBL/GenBank/DDBJ whole genome shotgun (WGS) entry which is preliminary data.</text>
</comment>
<name>A0A9W7UNE5_BACCE</name>
<reference evidence="1 2" key="1">
    <citation type="submission" date="2018-08" db="EMBL/GenBank/DDBJ databases">
        <title>Bacillus phenotypic plasticity.</title>
        <authorList>
            <person name="Hurtado E."/>
        </authorList>
    </citation>
    <scope>NUCLEOTIDE SEQUENCE [LARGE SCALE GENOMIC DNA]</scope>
    <source>
        <strain evidence="1 2">111b</strain>
    </source>
</reference>
<dbReference type="EMBL" id="QSMZ01000057">
    <property type="protein sequence ID" value="KAA6448313.1"/>
    <property type="molecule type" value="Genomic_DNA"/>
</dbReference>
<organism evidence="1 2">
    <name type="scientific">Bacillus cereus</name>
    <dbReference type="NCBI Taxonomy" id="1396"/>
    <lineage>
        <taxon>Bacteria</taxon>
        <taxon>Bacillati</taxon>
        <taxon>Bacillota</taxon>
        <taxon>Bacilli</taxon>
        <taxon>Bacillales</taxon>
        <taxon>Bacillaceae</taxon>
        <taxon>Bacillus</taxon>
        <taxon>Bacillus cereus group</taxon>
    </lineage>
</organism>
<evidence type="ECO:0000313" key="2">
    <source>
        <dbReference type="Proteomes" id="UP000323321"/>
    </source>
</evidence>
<accession>A0A9W7UNE5</accession>